<sequence length="210" mass="24472">MRNFENWETQDLEITFGLNQVWDNKLITDWLSATATFSEFEIELIERIRIRILRNVEFWNEDELKLQSIASIIEMANFTSDAFKSFSQRPLSATINGIEIGGRVDFMLAKGRQKPIEPYFFIHEYKQETKRGSNDPKGQLLAELLVAQTRNENKFPLYGCYVLGRNWFFVILDGPEYVVSNAFNSSDEDIYKIIAILKQVCINIENLHLS</sequence>
<keyword evidence="2" id="KW-1185">Reference proteome</keyword>
<dbReference type="AlphaFoldDB" id="A0A316EZ31"/>
<dbReference type="EMBL" id="QGGO01000003">
    <property type="protein sequence ID" value="PWK28525.1"/>
    <property type="molecule type" value="Genomic_DNA"/>
</dbReference>
<proteinExistence type="predicted"/>
<accession>A0A316EZ31</accession>
<dbReference type="RefSeq" id="WP_109741517.1">
    <property type="nucleotide sequence ID" value="NZ_QGGO01000003.1"/>
</dbReference>
<reference evidence="1 2" key="1">
    <citation type="submission" date="2018-05" db="EMBL/GenBank/DDBJ databases">
        <title>Genomic Encyclopedia of Archaeal and Bacterial Type Strains, Phase II (KMG-II): from individual species to whole genera.</title>
        <authorList>
            <person name="Goeker M."/>
        </authorList>
    </citation>
    <scope>NUCLEOTIDE SEQUENCE [LARGE SCALE GENOMIC DNA]</scope>
    <source>
        <strain evidence="1 2">DSM 22214</strain>
    </source>
</reference>
<dbReference type="OrthoDB" id="941322at2"/>
<evidence type="ECO:0000313" key="2">
    <source>
        <dbReference type="Proteomes" id="UP000245489"/>
    </source>
</evidence>
<evidence type="ECO:0000313" key="1">
    <source>
        <dbReference type="EMBL" id="PWK28525.1"/>
    </source>
</evidence>
<protein>
    <submittedName>
        <fullName evidence="1">Uncharacterized protein</fullName>
    </submittedName>
</protein>
<dbReference type="Proteomes" id="UP000245489">
    <property type="component" value="Unassembled WGS sequence"/>
</dbReference>
<organism evidence="1 2">
    <name type="scientific">Arcicella aurantiaca</name>
    <dbReference type="NCBI Taxonomy" id="591202"/>
    <lineage>
        <taxon>Bacteria</taxon>
        <taxon>Pseudomonadati</taxon>
        <taxon>Bacteroidota</taxon>
        <taxon>Cytophagia</taxon>
        <taxon>Cytophagales</taxon>
        <taxon>Flectobacillaceae</taxon>
        <taxon>Arcicella</taxon>
    </lineage>
</organism>
<comment type="caution">
    <text evidence="1">The sequence shown here is derived from an EMBL/GenBank/DDBJ whole genome shotgun (WGS) entry which is preliminary data.</text>
</comment>
<gene>
    <name evidence="1" type="ORF">LV89_00729</name>
</gene>
<name>A0A316EZ31_9BACT</name>